<feature type="compositionally biased region" description="Polar residues" evidence="1">
    <location>
        <begin position="204"/>
        <end position="214"/>
    </location>
</feature>
<evidence type="ECO:0000313" key="4">
    <source>
        <dbReference type="Proteomes" id="UP000284842"/>
    </source>
</evidence>
<accession>A0A409W2L5</accession>
<organism evidence="3 4">
    <name type="scientific">Panaeolus cyanescens</name>
    <dbReference type="NCBI Taxonomy" id="181874"/>
    <lineage>
        <taxon>Eukaryota</taxon>
        <taxon>Fungi</taxon>
        <taxon>Dikarya</taxon>
        <taxon>Basidiomycota</taxon>
        <taxon>Agaricomycotina</taxon>
        <taxon>Agaricomycetes</taxon>
        <taxon>Agaricomycetidae</taxon>
        <taxon>Agaricales</taxon>
        <taxon>Agaricineae</taxon>
        <taxon>Galeropsidaceae</taxon>
        <taxon>Panaeolus</taxon>
    </lineage>
</organism>
<dbReference type="AlphaFoldDB" id="A0A409W2L5"/>
<feature type="region of interest" description="Disordered" evidence="1">
    <location>
        <begin position="196"/>
        <end position="233"/>
    </location>
</feature>
<feature type="transmembrane region" description="Helical" evidence="2">
    <location>
        <begin position="24"/>
        <end position="48"/>
    </location>
</feature>
<gene>
    <name evidence="3" type="ORF">CVT24_012800</name>
</gene>
<protein>
    <submittedName>
        <fullName evidence="3">Uncharacterized protein</fullName>
    </submittedName>
</protein>
<proteinExistence type="predicted"/>
<sequence length="277" mass="29936">MEGTTTSASSLPKRAVPTIGGSPAAFIVVIIVLVIVIIVACTASFYLLREEANADHEALTHRTRPQYHLPGSAPTRPSRKSKNKSWYLPRILLGQEPRSDGNPGDPSKSKIGSGRVHINSDDSDWDGSTDNEMSKHKLQGVSQQRGRSSSSAPMSQKEFSADMLPSTSLSGSRFFSPSSDTASSVHFDPHGIRGIPYLDRAAPQPTNMSLQSHLYSPIHSPSASPPPNPKRRSIPVSIETAWTDESQNAYGSSQAFTMHPQTSVHTFSGGSKFIENL</sequence>
<feature type="region of interest" description="Disordered" evidence="1">
    <location>
        <begin position="61"/>
        <end position="165"/>
    </location>
</feature>
<dbReference type="InParanoid" id="A0A409W2L5"/>
<evidence type="ECO:0000313" key="3">
    <source>
        <dbReference type="EMBL" id="PPQ72760.1"/>
    </source>
</evidence>
<evidence type="ECO:0000256" key="2">
    <source>
        <dbReference type="SAM" id="Phobius"/>
    </source>
</evidence>
<keyword evidence="2" id="KW-1133">Transmembrane helix</keyword>
<dbReference type="EMBL" id="NHTK01005853">
    <property type="protein sequence ID" value="PPQ72760.1"/>
    <property type="molecule type" value="Genomic_DNA"/>
</dbReference>
<reference evidence="3 4" key="1">
    <citation type="journal article" date="2018" name="Evol. Lett.">
        <title>Horizontal gene cluster transfer increased hallucinogenic mushroom diversity.</title>
        <authorList>
            <person name="Reynolds H.T."/>
            <person name="Vijayakumar V."/>
            <person name="Gluck-Thaler E."/>
            <person name="Korotkin H.B."/>
            <person name="Matheny P.B."/>
            <person name="Slot J.C."/>
        </authorList>
    </citation>
    <scope>NUCLEOTIDE SEQUENCE [LARGE SCALE GENOMIC DNA]</scope>
    <source>
        <strain evidence="3 4">2629</strain>
    </source>
</reference>
<comment type="caution">
    <text evidence="3">The sequence shown here is derived from an EMBL/GenBank/DDBJ whole genome shotgun (WGS) entry which is preliminary data.</text>
</comment>
<evidence type="ECO:0000256" key="1">
    <source>
        <dbReference type="SAM" id="MobiDB-lite"/>
    </source>
</evidence>
<keyword evidence="2" id="KW-0472">Membrane</keyword>
<name>A0A409W2L5_9AGAR</name>
<keyword evidence="2" id="KW-0812">Transmembrane</keyword>
<dbReference type="Proteomes" id="UP000284842">
    <property type="component" value="Unassembled WGS sequence"/>
</dbReference>
<dbReference type="OrthoDB" id="3265603at2759"/>
<keyword evidence="4" id="KW-1185">Reference proteome</keyword>
<feature type="compositionally biased region" description="Low complexity" evidence="1">
    <location>
        <begin position="139"/>
        <end position="151"/>
    </location>
</feature>